<dbReference type="PROSITE" id="PS50931">
    <property type="entry name" value="HTH_LYSR"/>
    <property type="match status" value="1"/>
</dbReference>
<dbReference type="GO" id="GO:0003700">
    <property type="term" value="F:DNA-binding transcription factor activity"/>
    <property type="evidence" value="ECO:0007669"/>
    <property type="project" value="InterPro"/>
</dbReference>
<evidence type="ECO:0000259" key="5">
    <source>
        <dbReference type="PROSITE" id="PS50931"/>
    </source>
</evidence>
<name>A0A2X0IVA5_9ACTN</name>
<proteinExistence type="inferred from homology"/>
<reference evidence="6 7" key="1">
    <citation type="submission" date="2018-06" db="EMBL/GenBank/DDBJ databases">
        <title>Streptacidiphilus pinicola sp. nov., isolated from pine grove soil.</title>
        <authorList>
            <person name="Roh S.G."/>
            <person name="Park S."/>
            <person name="Kim M.-K."/>
            <person name="Yun B.-R."/>
            <person name="Park J."/>
            <person name="Kim M.J."/>
            <person name="Kim Y.S."/>
            <person name="Kim S.B."/>
        </authorList>
    </citation>
    <scope>NUCLEOTIDE SEQUENCE [LARGE SCALE GENOMIC DNA]</scope>
    <source>
        <strain evidence="6 7">MMS16-CNU450</strain>
    </source>
</reference>
<protein>
    <submittedName>
        <fullName evidence="6">LysR family transcriptional regulator</fullName>
    </submittedName>
</protein>
<dbReference type="PANTHER" id="PTHR30419:SF8">
    <property type="entry name" value="NITROGEN ASSIMILATION TRANSCRIPTIONAL ACTIVATOR-RELATED"/>
    <property type="match status" value="1"/>
</dbReference>
<keyword evidence="7" id="KW-1185">Reference proteome</keyword>
<dbReference type="OrthoDB" id="4131546at2"/>
<accession>A0A2X0IVA5</accession>
<dbReference type="PANTHER" id="PTHR30419">
    <property type="entry name" value="HTH-TYPE TRANSCRIPTIONAL REGULATOR YBHD"/>
    <property type="match status" value="1"/>
</dbReference>
<keyword evidence="3" id="KW-0238">DNA-binding</keyword>
<comment type="similarity">
    <text evidence="1">Belongs to the LysR transcriptional regulatory family.</text>
</comment>
<gene>
    <name evidence="6" type="ORF">DN069_32240</name>
</gene>
<evidence type="ECO:0000256" key="2">
    <source>
        <dbReference type="ARBA" id="ARBA00023015"/>
    </source>
</evidence>
<keyword evidence="4" id="KW-0804">Transcription</keyword>
<dbReference type="Pfam" id="PF00126">
    <property type="entry name" value="HTH_1"/>
    <property type="match status" value="1"/>
</dbReference>
<evidence type="ECO:0000256" key="1">
    <source>
        <dbReference type="ARBA" id="ARBA00009437"/>
    </source>
</evidence>
<evidence type="ECO:0000256" key="4">
    <source>
        <dbReference type="ARBA" id="ARBA00023163"/>
    </source>
</evidence>
<dbReference type="Proteomes" id="UP000248889">
    <property type="component" value="Unassembled WGS sequence"/>
</dbReference>
<evidence type="ECO:0000256" key="3">
    <source>
        <dbReference type="ARBA" id="ARBA00023125"/>
    </source>
</evidence>
<comment type="caution">
    <text evidence="6">The sequence shown here is derived from an EMBL/GenBank/DDBJ whole genome shotgun (WGS) entry which is preliminary data.</text>
</comment>
<dbReference type="RefSeq" id="WP_111506820.1">
    <property type="nucleotide sequence ID" value="NZ_QKYN01000154.1"/>
</dbReference>
<keyword evidence="2" id="KW-0805">Transcription regulation</keyword>
<dbReference type="InterPro" id="IPR036390">
    <property type="entry name" value="WH_DNA-bd_sf"/>
</dbReference>
<sequence>MELHHLRTFCEVAREQSFTRAARNLYCAQSTVTAQIQCLEKVLGVPLFVRRGRCPIELTAAGEVLRIRAEQILAVVDETDREIHAIREGAFPRLYADRTPAPLLPALSAA</sequence>
<dbReference type="FunFam" id="1.10.10.10:FF:000001">
    <property type="entry name" value="LysR family transcriptional regulator"/>
    <property type="match status" value="1"/>
</dbReference>
<evidence type="ECO:0000313" key="7">
    <source>
        <dbReference type="Proteomes" id="UP000248889"/>
    </source>
</evidence>
<dbReference type="GO" id="GO:0003677">
    <property type="term" value="F:DNA binding"/>
    <property type="evidence" value="ECO:0007669"/>
    <property type="project" value="UniProtKB-KW"/>
</dbReference>
<evidence type="ECO:0000313" key="6">
    <source>
        <dbReference type="EMBL" id="RAG81556.1"/>
    </source>
</evidence>
<dbReference type="EMBL" id="QKYN01000154">
    <property type="protein sequence ID" value="RAG81556.1"/>
    <property type="molecule type" value="Genomic_DNA"/>
</dbReference>
<dbReference type="InterPro" id="IPR000847">
    <property type="entry name" value="LysR_HTH_N"/>
</dbReference>
<dbReference type="InterPro" id="IPR050950">
    <property type="entry name" value="HTH-type_LysR_regulators"/>
</dbReference>
<organism evidence="6 7">
    <name type="scientific">Streptacidiphilus pinicola</name>
    <dbReference type="NCBI Taxonomy" id="2219663"/>
    <lineage>
        <taxon>Bacteria</taxon>
        <taxon>Bacillati</taxon>
        <taxon>Actinomycetota</taxon>
        <taxon>Actinomycetes</taxon>
        <taxon>Kitasatosporales</taxon>
        <taxon>Streptomycetaceae</taxon>
        <taxon>Streptacidiphilus</taxon>
    </lineage>
</organism>
<feature type="domain" description="HTH lysR-type" evidence="5">
    <location>
        <begin position="1"/>
        <end position="59"/>
    </location>
</feature>
<dbReference type="AlphaFoldDB" id="A0A2X0IVA5"/>
<dbReference type="InterPro" id="IPR036388">
    <property type="entry name" value="WH-like_DNA-bd_sf"/>
</dbReference>
<dbReference type="GO" id="GO:0005829">
    <property type="term" value="C:cytosol"/>
    <property type="evidence" value="ECO:0007669"/>
    <property type="project" value="TreeGrafter"/>
</dbReference>
<dbReference type="SUPFAM" id="SSF46785">
    <property type="entry name" value="Winged helix' DNA-binding domain"/>
    <property type="match status" value="1"/>
</dbReference>
<dbReference type="Gene3D" id="1.10.10.10">
    <property type="entry name" value="Winged helix-like DNA-binding domain superfamily/Winged helix DNA-binding domain"/>
    <property type="match status" value="1"/>
</dbReference>
<dbReference type="PRINTS" id="PR00039">
    <property type="entry name" value="HTHLYSR"/>
</dbReference>